<keyword evidence="3" id="KW-1185">Reference proteome</keyword>
<dbReference type="Proteomes" id="UP000000768">
    <property type="component" value="Chromosome 6"/>
</dbReference>
<accession>A0A1B6PJX2</accession>
<evidence type="ECO:0000313" key="2">
    <source>
        <dbReference type="EMBL" id="KXG25958.1"/>
    </source>
</evidence>
<sequence>MPLKYYKNHNIKDCLFWILLDGYKAPLTAGKFRDLIERNFCDCLETQRQGVKNRRPTTISTAPHPNGMYPSSRPYTQYRSSIKTGLPYGDLREYWL</sequence>
<dbReference type="InParanoid" id="A0A1B6PJX2"/>
<reference evidence="2 3" key="1">
    <citation type="journal article" date="2009" name="Nature">
        <title>The Sorghum bicolor genome and the diversification of grasses.</title>
        <authorList>
            <person name="Paterson A.H."/>
            <person name="Bowers J.E."/>
            <person name="Bruggmann R."/>
            <person name="Dubchak I."/>
            <person name="Grimwood J."/>
            <person name="Gundlach H."/>
            <person name="Haberer G."/>
            <person name="Hellsten U."/>
            <person name="Mitros T."/>
            <person name="Poliakov A."/>
            <person name="Schmutz J."/>
            <person name="Spannagl M."/>
            <person name="Tang H."/>
            <person name="Wang X."/>
            <person name="Wicker T."/>
            <person name="Bharti A.K."/>
            <person name="Chapman J."/>
            <person name="Feltus F.A."/>
            <person name="Gowik U."/>
            <person name="Grigoriev I.V."/>
            <person name="Lyons E."/>
            <person name="Maher C.A."/>
            <person name="Martis M."/>
            <person name="Narechania A."/>
            <person name="Otillar R.P."/>
            <person name="Penning B.W."/>
            <person name="Salamov A.A."/>
            <person name="Wang Y."/>
            <person name="Zhang L."/>
            <person name="Carpita N.C."/>
            <person name="Freeling M."/>
            <person name="Gingle A.R."/>
            <person name="Hash C.T."/>
            <person name="Keller B."/>
            <person name="Klein P."/>
            <person name="Kresovich S."/>
            <person name="McCann M.C."/>
            <person name="Ming R."/>
            <person name="Peterson D.G."/>
            <person name="Mehboob-ur-Rahman"/>
            <person name="Ware D."/>
            <person name="Westhoff P."/>
            <person name="Mayer K.F."/>
            <person name="Messing J."/>
            <person name="Rokhsar D.S."/>
        </authorList>
    </citation>
    <scope>NUCLEOTIDE SEQUENCE [LARGE SCALE GENOMIC DNA]</scope>
    <source>
        <strain evidence="3">cv. BTx623</strain>
    </source>
</reference>
<organism evidence="2 3">
    <name type="scientific">Sorghum bicolor</name>
    <name type="common">Sorghum</name>
    <name type="synonym">Sorghum vulgare</name>
    <dbReference type="NCBI Taxonomy" id="4558"/>
    <lineage>
        <taxon>Eukaryota</taxon>
        <taxon>Viridiplantae</taxon>
        <taxon>Streptophyta</taxon>
        <taxon>Embryophyta</taxon>
        <taxon>Tracheophyta</taxon>
        <taxon>Spermatophyta</taxon>
        <taxon>Magnoliopsida</taxon>
        <taxon>Liliopsida</taxon>
        <taxon>Poales</taxon>
        <taxon>Poaceae</taxon>
        <taxon>PACMAD clade</taxon>
        <taxon>Panicoideae</taxon>
        <taxon>Andropogonodae</taxon>
        <taxon>Andropogoneae</taxon>
        <taxon>Sorghinae</taxon>
        <taxon>Sorghum</taxon>
    </lineage>
</organism>
<feature type="compositionally biased region" description="Polar residues" evidence="1">
    <location>
        <begin position="52"/>
        <end position="63"/>
    </location>
</feature>
<dbReference type="Gramene" id="KXG25958">
    <property type="protein sequence ID" value="KXG25958"/>
    <property type="gene ID" value="SORBI_3006G036500"/>
</dbReference>
<dbReference type="AlphaFoldDB" id="A0A1B6PJX2"/>
<gene>
    <name evidence="2" type="ORF">SORBI_3006G036500</name>
</gene>
<feature type="region of interest" description="Disordered" evidence="1">
    <location>
        <begin position="52"/>
        <end position="75"/>
    </location>
</feature>
<proteinExistence type="predicted"/>
<dbReference type="EMBL" id="CM000765">
    <property type="protein sequence ID" value="KXG25958.1"/>
    <property type="molecule type" value="Genomic_DNA"/>
</dbReference>
<protein>
    <submittedName>
        <fullName evidence="2">Uncharacterized protein</fullName>
    </submittedName>
</protein>
<dbReference type="STRING" id="4558.A0A1B6PJX2"/>
<evidence type="ECO:0000313" key="3">
    <source>
        <dbReference type="Proteomes" id="UP000000768"/>
    </source>
</evidence>
<name>A0A1B6PJX2_SORBI</name>
<evidence type="ECO:0000256" key="1">
    <source>
        <dbReference type="SAM" id="MobiDB-lite"/>
    </source>
</evidence>
<reference evidence="3" key="2">
    <citation type="journal article" date="2018" name="Plant J.">
        <title>The Sorghum bicolor reference genome: improved assembly, gene annotations, a transcriptome atlas, and signatures of genome organization.</title>
        <authorList>
            <person name="McCormick R.F."/>
            <person name="Truong S.K."/>
            <person name="Sreedasyam A."/>
            <person name="Jenkins J."/>
            <person name="Shu S."/>
            <person name="Sims D."/>
            <person name="Kennedy M."/>
            <person name="Amirebrahimi M."/>
            <person name="Weers B.D."/>
            <person name="McKinley B."/>
            <person name="Mattison A."/>
            <person name="Morishige D.T."/>
            <person name="Grimwood J."/>
            <person name="Schmutz J."/>
            <person name="Mullet J.E."/>
        </authorList>
    </citation>
    <scope>NUCLEOTIDE SEQUENCE [LARGE SCALE GENOMIC DNA]</scope>
    <source>
        <strain evidence="3">cv. BTx623</strain>
    </source>
</reference>